<dbReference type="Proteomes" id="UP001056120">
    <property type="component" value="Linkage Group LG10"/>
</dbReference>
<reference evidence="2" key="1">
    <citation type="journal article" date="2022" name="Mol. Ecol. Resour.">
        <title>The genomes of chicory, endive, great burdock and yacon provide insights into Asteraceae palaeo-polyploidization history and plant inulin production.</title>
        <authorList>
            <person name="Fan W."/>
            <person name="Wang S."/>
            <person name="Wang H."/>
            <person name="Wang A."/>
            <person name="Jiang F."/>
            <person name="Liu H."/>
            <person name="Zhao H."/>
            <person name="Xu D."/>
            <person name="Zhang Y."/>
        </authorList>
    </citation>
    <scope>NUCLEOTIDE SEQUENCE [LARGE SCALE GENOMIC DNA]</scope>
    <source>
        <strain evidence="2">cv. Yunnan</strain>
    </source>
</reference>
<dbReference type="EMBL" id="CM042027">
    <property type="protein sequence ID" value="KAI3800332.1"/>
    <property type="molecule type" value="Genomic_DNA"/>
</dbReference>
<proteinExistence type="predicted"/>
<evidence type="ECO:0000313" key="2">
    <source>
        <dbReference type="Proteomes" id="UP001056120"/>
    </source>
</evidence>
<protein>
    <submittedName>
        <fullName evidence="1">Uncharacterized protein</fullName>
    </submittedName>
</protein>
<accession>A0ACB9HWY8</accession>
<sequence>MTCLYVLITSLPHCTATDILSKESPISLTQTLVSSNQVYELGFFNPGNSTNRYLGIWFKNIAKKKVIWVANRENPLSVSDNRSSLIIGNDGNLRILDGDQNTVWTTNVRGQFNGTTAQLTDMGDFCINDTFSGSILWESFDYPGNSLLPGMKLGTKGNKQGKRLMSSWRSNDDPTPGNFVVGLSAEQPPQIFIWRNSKPNWRGGPWDGGKFIGIPEQDAGYSGLVSLMPGNSQEGAYLIINFLNSSLIHGYIYNLMAFCGAFAICTNTNNPICDCLRGFVPQSNDEWSKGNWTRGCVRRSELLCEKNETGLASSKTKLDTFWVLTRIKLPDGHQWFLYMDSDECRQWCLNNCSCKAYAYVEGINCMVWTEELMDIKQFSEGGENLVLRLSYADSGKETNGAALLISLTTIGGVLLLCGFVFCLYRWTTYKKGRKPNLDHFNSEDELVLRDTLHEDILREESFELPIFEFKQIIAVTNHFSPRNKLGEGGFGAVYKGILDDGQQVAVKRLSDPKKRQQLDWATRFNIIQGIGRGLVYLHRDSCLRIIHRDLKCSNILLDEKMNPKISDFGLARSFQITQELANTCKIVGTFGYMSPEYIMGGVISEKSDVFSYGVMLLEIMSSKRNTDFIHQEQIYHLAHAWESWKGGRGIELMDQALRGSSCVSEGLRCIHVALLCVQDLPKDRPTMTEAVSMLCSETELPEPKEPLFTLQRLSGTSSGQGLINMCSINAVTISMTEGR</sequence>
<comment type="caution">
    <text evidence="1">The sequence shown here is derived from an EMBL/GenBank/DDBJ whole genome shotgun (WGS) entry which is preliminary data.</text>
</comment>
<keyword evidence="2" id="KW-1185">Reference proteome</keyword>
<gene>
    <name evidence="1" type="ORF">L1987_28421</name>
</gene>
<organism evidence="1 2">
    <name type="scientific">Smallanthus sonchifolius</name>
    <dbReference type="NCBI Taxonomy" id="185202"/>
    <lineage>
        <taxon>Eukaryota</taxon>
        <taxon>Viridiplantae</taxon>
        <taxon>Streptophyta</taxon>
        <taxon>Embryophyta</taxon>
        <taxon>Tracheophyta</taxon>
        <taxon>Spermatophyta</taxon>
        <taxon>Magnoliopsida</taxon>
        <taxon>eudicotyledons</taxon>
        <taxon>Gunneridae</taxon>
        <taxon>Pentapetalae</taxon>
        <taxon>asterids</taxon>
        <taxon>campanulids</taxon>
        <taxon>Asterales</taxon>
        <taxon>Asteraceae</taxon>
        <taxon>Asteroideae</taxon>
        <taxon>Heliantheae alliance</taxon>
        <taxon>Millerieae</taxon>
        <taxon>Smallanthus</taxon>
    </lineage>
</organism>
<reference evidence="1 2" key="2">
    <citation type="journal article" date="2022" name="Mol. Ecol. Resour.">
        <title>The genomes of chicory, endive, great burdock and yacon provide insights into Asteraceae paleo-polyploidization history and plant inulin production.</title>
        <authorList>
            <person name="Fan W."/>
            <person name="Wang S."/>
            <person name="Wang H."/>
            <person name="Wang A."/>
            <person name="Jiang F."/>
            <person name="Liu H."/>
            <person name="Zhao H."/>
            <person name="Xu D."/>
            <person name="Zhang Y."/>
        </authorList>
    </citation>
    <scope>NUCLEOTIDE SEQUENCE [LARGE SCALE GENOMIC DNA]</scope>
    <source>
        <strain evidence="2">cv. Yunnan</strain>
        <tissue evidence="1">Leaves</tissue>
    </source>
</reference>
<evidence type="ECO:0000313" key="1">
    <source>
        <dbReference type="EMBL" id="KAI3800332.1"/>
    </source>
</evidence>
<name>A0ACB9HWY8_9ASTR</name>